<dbReference type="InterPro" id="IPR009286">
    <property type="entry name" value="Ins_P5_2-kin"/>
</dbReference>
<sequence>MPCGCRVASLRVASPGMFVLLSGNGGPEAELGPGPGQHRGKFPECCQPTEWSSASRDHRAGVLPCCCAVRNGVLPQRCVVLRFLKFPPNKKKTSEEILQHLQNIVDFGKNVMKDFLGENYVHCGEVVQLPLEFVKRLCLKIQCERPESRCDKDLDTFSGYAMCLPNLTRLQTFHFAEHRPILCVEIKPKCGFIPFSNDVTHEMKHKVCRYCMHQHLKVATGKWKKISKYCPLDLYSGNKQRMHFALRSLLQETQNNLRIFKNGELIYGCGDARSPVADLKELAHHLKPFFFPSNGLASGPHCTRAVIRELVHVITRVLLSSSEKARAGALRLGLEGPRVCEASPFSRSLHNQGKNTSEHSGLPKGCLLYKTLQVQMLDQLDIEGLYPLYKRVEQYLEEFPEERKTLQIDGPYDEVFYQKLLDLSTEDDGTVAFALTKVQQYRVAMTAKDCSIMIALSPCLQGTSSDQRPVIPSSRSRLAFSVSVLDLDLKPYESIPHQYKLDSKIVNYYSKTVHAKDDTVRSTRFKDHEDCTLVLHKV</sequence>
<comment type="function">
    <text evidence="13">Phosphorylates Ins(1,3,4,5,6)P5 at position 2 to form Ins(1,2,3,4,5,6)P6 (InsP6 or phytate). InsP6 is involved in many processes such as mRNA export, non-homologous end-joining, endocytosis, ion channel regulation. It also protects cells from TNF-alpha-induced apoptosis.</text>
</comment>
<keyword evidence="10 14" id="KW-0418">Kinase</keyword>
<dbReference type="PANTHER" id="PTHR14456:SF2">
    <property type="entry name" value="INOSITOL-PENTAKISPHOSPHATE 2-KINASE"/>
    <property type="match status" value="1"/>
</dbReference>
<comment type="domain">
    <text evidence="14">The EXKPK motif is conserved in inositol-pentakisphosphate 2-kinases of both family 1 and 2.</text>
</comment>
<comment type="catalytic activity">
    <reaction evidence="1 14">
        <text>1D-myo-inositol 1,3,4,5,6-pentakisphosphate + ATP = 1D-myo-inositol hexakisphosphate + ADP + H(+)</text>
        <dbReference type="Rhea" id="RHEA:20313"/>
        <dbReference type="ChEBI" id="CHEBI:15378"/>
        <dbReference type="ChEBI" id="CHEBI:30616"/>
        <dbReference type="ChEBI" id="CHEBI:57733"/>
        <dbReference type="ChEBI" id="CHEBI:58130"/>
        <dbReference type="ChEBI" id="CHEBI:456216"/>
        <dbReference type="EC" id="2.7.1.158"/>
    </reaction>
</comment>
<evidence type="ECO:0000313" key="16">
    <source>
        <dbReference type="RefSeq" id="XP_029324045.1"/>
    </source>
</evidence>
<evidence type="ECO:0000256" key="13">
    <source>
        <dbReference type="ARBA" id="ARBA00055738"/>
    </source>
</evidence>
<dbReference type="GO" id="GO:0005737">
    <property type="term" value="C:cytoplasm"/>
    <property type="evidence" value="ECO:0007669"/>
    <property type="project" value="UniProtKB-SubCell"/>
</dbReference>
<dbReference type="GO" id="GO:0005524">
    <property type="term" value="F:ATP binding"/>
    <property type="evidence" value="ECO:0007669"/>
    <property type="project" value="UniProtKB-KW"/>
</dbReference>
<gene>
    <name evidence="16" type="primary">Ippk</name>
</gene>
<dbReference type="Pfam" id="PF06090">
    <property type="entry name" value="Ins_P5_2-kin"/>
    <property type="match status" value="1"/>
</dbReference>
<keyword evidence="8 14" id="KW-0808">Transferase</keyword>
<keyword evidence="7" id="KW-0963">Cytoplasm</keyword>
<keyword evidence="15" id="KW-1185">Reference proteome</keyword>
<protein>
    <recommendedName>
        <fullName evidence="6 14">Inositol-pentakisphosphate 2-kinase</fullName>
        <ecNumber evidence="5 14">2.7.1.158</ecNumber>
    </recommendedName>
</protein>
<organism evidence="15 16">
    <name type="scientific">Mus caroli</name>
    <name type="common">Ryukyu mouse</name>
    <name type="synonym">Ricefield mouse</name>
    <dbReference type="NCBI Taxonomy" id="10089"/>
    <lineage>
        <taxon>Eukaryota</taxon>
        <taxon>Metazoa</taxon>
        <taxon>Chordata</taxon>
        <taxon>Craniata</taxon>
        <taxon>Vertebrata</taxon>
        <taxon>Euteleostomi</taxon>
        <taxon>Mammalia</taxon>
        <taxon>Eutheria</taxon>
        <taxon>Euarchontoglires</taxon>
        <taxon>Glires</taxon>
        <taxon>Rodentia</taxon>
        <taxon>Myomorpha</taxon>
        <taxon>Muroidea</taxon>
        <taxon>Muridae</taxon>
        <taxon>Murinae</taxon>
        <taxon>Mus</taxon>
        <taxon>Mus</taxon>
    </lineage>
</organism>
<evidence type="ECO:0000256" key="12">
    <source>
        <dbReference type="ARBA" id="ARBA00023242"/>
    </source>
</evidence>
<dbReference type="GO" id="GO:0035299">
    <property type="term" value="F:inositol-1,3,4,5,6-pentakisphosphate 2-kinase activity"/>
    <property type="evidence" value="ECO:0007669"/>
    <property type="project" value="UniProtKB-EC"/>
</dbReference>
<evidence type="ECO:0000256" key="8">
    <source>
        <dbReference type="ARBA" id="ARBA00022679"/>
    </source>
</evidence>
<dbReference type="RefSeq" id="XP_029324045.1">
    <property type="nucleotide sequence ID" value="XM_029468185.1"/>
</dbReference>
<evidence type="ECO:0000256" key="9">
    <source>
        <dbReference type="ARBA" id="ARBA00022741"/>
    </source>
</evidence>
<dbReference type="Gene3D" id="3.30.200.110">
    <property type="entry name" value="Inositol-pentakisphosphate 2-kinase, N-lobe"/>
    <property type="match status" value="1"/>
</dbReference>
<evidence type="ECO:0000256" key="4">
    <source>
        <dbReference type="ARBA" id="ARBA00007229"/>
    </source>
</evidence>
<evidence type="ECO:0000256" key="1">
    <source>
        <dbReference type="ARBA" id="ARBA00001774"/>
    </source>
</evidence>
<dbReference type="GO" id="GO:0005634">
    <property type="term" value="C:nucleus"/>
    <property type="evidence" value="ECO:0007669"/>
    <property type="project" value="UniProtKB-SubCell"/>
</dbReference>
<dbReference type="InterPro" id="IPR043001">
    <property type="entry name" value="IP5_2-K_N_lobe"/>
</dbReference>
<evidence type="ECO:0000256" key="2">
    <source>
        <dbReference type="ARBA" id="ARBA00004123"/>
    </source>
</evidence>
<dbReference type="FunFam" id="3.30.200.110:FF:000001">
    <property type="entry name" value="Inositol-pentakisphosphate 2-kinase"/>
    <property type="match status" value="1"/>
</dbReference>
<evidence type="ECO:0000256" key="11">
    <source>
        <dbReference type="ARBA" id="ARBA00022840"/>
    </source>
</evidence>
<name>A0A6P7QGL4_MUSCR</name>
<dbReference type="GeneID" id="110307596"/>
<comment type="similarity">
    <text evidence="4">Belongs to the IPK1 type 2 family.</text>
</comment>
<dbReference type="Proteomes" id="UP000515126">
    <property type="component" value="Chromosome 13"/>
</dbReference>
<comment type="subcellular location">
    <subcellularLocation>
        <location evidence="3">Cytoplasm</location>
    </subcellularLocation>
    <subcellularLocation>
        <location evidence="2">Nucleus</location>
    </subcellularLocation>
</comment>
<evidence type="ECO:0000256" key="3">
    <source>
        <dbReference type="ARBA" id="ARBA00004496"/>
    </source>
</evidence>
<evidence type="ECO:0000313" key="15">
    <source>
        <dbReference type="Proteomes" id="UP000515126"/>
    </source>
</evidence>
<dbReference type="GO" id="GO:0032958">
    <property type="term" value="P:inositol phosphate biosynthetic process"/>
    <property type="evidence" value="ECO:0007669"/>
    <property type="project" value="TreeGrafter"/>
</dbReference>
<evidence type="ECO:0000256" key="14">
    <source>
        <dbReference type="RuleBase" id="RU364126"/>
    </source>
</evidence>
<proteinExistence type="inferred from homology"/>
<keyword evidence="12" id="KW-0539">Nucleus</keyword>
<dbReference type="EC" id="2.7.1.158" evidence="5 14"/>
<dbReference type="PANTHER" id="PTHR14456">
    <property type="entry name" value="INOSITOL POLYPHOSPHATE KINASE 1"/>
    <property type="match status" value="1"/>
</dbReference>
<keyword evidence="9 14" id="KW-0547">Nucleotide-binding</keyword>
<evidence type="ECO:0000256" key="5">
    <source>
        <dbReference type="ARBA" id="ARBA00012023"/>
    </source>
</evidence>
<evidence type="ECO:0000256" key="7">
    <source>
        <dbReference type="ARBA" id="ARBA00022490"/>
    </source>
</evidence>
<evidence type="ECO:0000256" key="10">
    <source>
        <dbReference type="ARBA" id="ARBA00022777"/>
    </source>
</evidence>
<dbReference type="AlphaFoldDB" id="A0A6P7QGL4"/>
<keyword evidence="11 14" id="KW-0067">ATP-binding</keyword>
<reference evidence="16" key="1">
    <citation type="submission" date="2025-08" db="UniProtKB">
        <authorList>
            <consortium name="RefSeq"/>
        </authorList>
    </citation>
    <scope>IDENTIFICATION</scope>
</reference>
<dbReference type="CTD" id="64768"/>
<accession>A0A6P7QGL4</accession>
<evidence type="ECO:0000256" key="6">
    <source>
        <dbReference type="ARBA" id="ARBA00014846"/>
    </source>
</evidence>